<proteinExistence type="predicted"/>
<organism evidence="1 2">
    <name type="scientific">Fusarium oxysporum (strain Fo5176)</name>
    <name type="common">Fusarium vascular wilt</name>
    <dbReference type="NCBI Taxonomy" id="660025"/>
    <lineage>
        <taxon>Eukaryota</taxon>
        <taxon>Fungi</taxon>
        <taxon>Dikarya</taxon>
        <taxon>Ascomycota</taxon>
        <taxon>Pezizomycotina</taxon>
        <taxon>Sordariomycetes</taxon>
        <taxon>Hypocreomycetidae</taxon>
        <taxon>Hypocreales</taxon>
        <taxon>Nectriaceae</taxon>
        <taxon>Fusarium</taxon>
        <taxon>Fusarium oxysporum species complex</taxon>
    </lineage>
</organism>
<evidence type="ECO:0000313" key="1">
    <source>
        <dbReference type="EnsemblFungi" id="FOXG_17748P0"/>
    </source>
</evidence>
<sequence>MVVYRSSGCHLGY</sequence>
<reference evidence="1" key="2">
    <citation type="submission" date="2025-08" db="UniProtKB">
        <authorList>
            <consortium name="EnsemblFungi"/>
        </authorList>
    </citation>
    <scope>IDENTIFICATION</scope>
    <source>
        <strain evidence="1">4287 / CBS 123668 / FGSC 9935 / NRRL 34936</strain>
    </source>
</reference>
<evidence type="ECO:0000313" key="2">
    <source>
        <dbReference type="Proteomes" id="UP000002489"/>
    </source>
</evidence>
<dbReference type="EnsemblFungi" id="FOXG_17748T0">
    <property type="protein sequence ID" value="FOXG_17748P0"/>
    <property type="gene ID" value="FOXG_17748"/>
</dbReference>
<protein>
    <submittedName>
        <fullName evidence="1">Uncharacterized protein</fullName>
    </submittedName>
</protein>
<name>A0A0D2YKT0_FUSOF</name>
<dbReference type="Proteomes" id="UP000002489">
    <property type="component" value="Unassembled WGS sequence"/>
</dbReference>
<accession>A0A0D2YKT0</accession>
<reference evidence="2" key="1">
    <citation type="journal article" date="2012" name="Mol. Plant Microbe Interact.">
        <title>A highly conserved effector in Fusarium oxysporum is required for full virulence on Arabidopsis.</title>
        <authorList>
            <person name="Thatcher L.F."/>
            <person name="Gardiner D.M."/>
            <person name="Kazan K."/>
            <person name="Manners J."/>
        </authorList>
    </citation>
    <scope>NUCLEOTIDE SEQUENCE [LARGE SCALE GENOMIC DNA]</scope>
    <source>
        <strain evidence="2">Fo5176</strain>
    </source>
</reference>